<dbReference type="InterPro" id="IPR032466">
    <property type="entry name" value="Metal_Hydrolase"/>
</dbReference>
<organism evidence="3 4">
    <name type="scientific">Nocardiopsis mangrovi</name>
    <dbReference type="NCBI Taxonomy" id="1179818"/>
    <lineage>
        <taxon>Bacteria</taxon>
        <taxon>Bacillati</taxon>
        <taxon>Actinomycetota</taxon>
        <taxon>Actinomycetes</taxon>
        <taxon>Streptosporangiales</taxon>
        <taxon>Nocardiopsidaceae</taxon>
        <taxon>Nocardiopsis</taxon>
    </lineage>
</organism>
<dbReference type="Gene3D" id="2.30.40.10">
    <property type="entry name" value="Urease, subunit C, domain 1"/>
    <property type="match status" value="1"/>
</dbReference>
<dbReference type="Proteomes" id="UP001595923">
    <property type="component" value="Unassembled WGS sequence"/>
</dbReference>
<protein>
    <submittedName>
        <fullName evidence="3">Amidohydrolase family protein</fullName>
    </submittedName>
</protein>
<dbReference type="RefSeq" id="WP_378572589.1">
    <property type="nucleotide sequence ID" value="NZ_JBHSFQ010000005.1"/>
</dbReference>
<evidence type="ECO:0000259" key="2">
    <source>
        <dbReference type="Pfam" id="PF01979"/>
    </source>
</evidence>
<comment type="caution">
    <text evidence="3">The sequence shown here is derived from an EMBL/GenBank/DDBJ whole genome shotgun (WGS) entry which is preliminary data.</text>
</comment>
<dbReference type="InterPro" id="IPR051781">
    <property type="entry name" value="Metallo-dep_Hydrolase"/>
</dbReference>
<name>A0ABV9DV43_9ACTN</name>
<gene>
    <name evidence="3" type="ORF">ACFO4E_08490</name>
</gene>
<dbReference type="Gene3D" id="3.20.20.140">
    <property type="entry name" value="Metal-dependent hydrolases"/>
    <property type="match status" value="1"/>
</dbReference>
<dbReference type="Pfam" id="PF01979">
    <property type="entry name" value="Amidohydro_1"/>
    <property type="match status" value="1"/>
</dbReference>
<accession>A0ABV9DV43</accession>
<dbReference type="SUPFAM" id="SSF51556">
    <property type="entry name" value="Metallo-dependent hydrolases"/>
    <property type="match status" value="1"/>
</dbReference>
<dbReference type="EMBL" id="JBHSFQ010000005">
    <property type="protein sequence ID" value="MFC4561893.1"/>
    <property type="molecule type" value="Genomic_DNA"/>
</dbReference>
<feature type="region of interest" description="Disordered" evidence="1">
    <location>
        <begin position="41"/>
        <end position="72"/>
    </location>
</feature>
<feature type="domain" description="Amidohydrolase-related" evidence="2">
    <location>
        <begin position="11"/>
        <end position="126"/>
    </location>
</feature>
<evidence type="ECO:0000313" key="4">
    <source>
        <dbReference type="Proteomes" id="UP001595923"/>
    </source>
</evidence>
<dbReference type="PANTHER" id="PTHR43135">
    <property type="entry name" value="ALPHA-D-RIBOSE 1-METHYLPHOSPHONATE 5-TRIPHOSPHATE DIPHOSPHATASE"/>
    <property type="match status" value="1"/>
</dbReference>
<proteinExistence type="predicted"/>
<sequence length="129" mass="13584">MDAADRGVPIPAESLALAREALDAHRAGSARTVDAGVKVAMGTDSPPYGTPPANELDELPPMTRASSMPPEGAWRAATANAAALLRRDGLGTIAPGRIAVLVVVDGRRDDLRGLRDRIRRVTIGGRRVR</sequence>
<dbReference type="PANTHER" id="PTHR43135:SF3">
    <property type="entry name" value="ALPHA-D-RIBOSE 1-METHYLPHOSPHONATE 5-TRIPHOSPHATE DIPHOSPHATASE"/>
    <property type="match status" value="1"/>
</dbReference>
<reference evidence="4" key="1">
    <citation type="journal article" date="2019" name="Int. J. Syst. Evol. Microbiol.">
        <title>The Global Catalogue of Microorganisms (GCM) 10K type strain sequencing project: providing services to taxonomists for standard genome sequencing and annotation.</title>
        <authorList>
            <consortium name="The Broad Institute Genomics Platform"/>
            <consortium name="The Broad Institute Genome Sequencing Center for Infectious Disease"/>
            <person name="Wu L."/>
            <person name="Ma J."/>
        </authorList>
    </citation>
    <scope>NUCLEOTIDE SEQUENCE [LARGE SCALE GENOMIC DNA]</scope>
    <source>
        <strain evidence="4">XZYJ18</strain>
    </source>
</reference>
<keyword evidence="4" id="KW-1185">Reference proteome</keyword>
<dbReference type="InterPro" id="IPR006680">
    <property type="entry name" value="Amidohydro-rel"/>
</dbReference>
<evidence type="ECO:0000256" key="1">
    <source>
        <dbReference type="SAM" id="MobiDB-lite"/>
    </source>
</evidence>
<dbReference type="InterPro" id="IPR011059">
    <property type="entry name" value="Metal-dep_hydrolase_composite"/>
</dbReference>
<evidence type="ECO:0000313" key="3">
    <source>
        <dbReference type="EMBL" id="MFC4561893.1"/>
    </source>
</evidence>